<dbReference type="HOGENOM" id="CLU_132340_0_0_1"/>
<sequence>MSNQEQTQSASATDTDNFTLDLVAKEWMAKKIAEEIERLKKQGAKAVPLTVKNTSVVLDEDTDTVINRIELNTSFDFSRIEQIMLSPPQLYPHNANLQFVFVLCFTCLPHPLIIPYLYAPKLVGKNLLPRADGLVENTLKRWAFINDKMERADHVIHEFQDVTA</sequence>
<reference evidence="1 2" key="1">
    <citation type="journal article" date="2011" name="Science">
        <title>Comparative functional genomics of the fission yeasts.</title>
        <authorList>
            <person name="Rhind N."/>
            <person name="Chen Z."/>
            <person name="Yassour M."/>
            <person name="Thompson D.A."/>
            <person name="Haas B.J."/>
            <person name="Habib N."/>
            <person name="Wapinski I."/>
            <person name="Roy S."/>
            <person name="Lin M.F."/>
            <person name="Heiman D.I."/>
            <person name="Young S.K."/>
            <person name="Furuya K."/>
            <person name="Guo Y."/>
            <person name="Pidoux A."/>
            <person name="Chen H.M."/>
            <person name="Robbertse B."/>
            <person name="Goldberg J.M."/>
            <person name="Aoki K."/>
            <person name="Bayne E.H."/>
            <person name="Berlin A.M."/>
            <person name="Desjardins C.A."/>
            <person name="Dobbs E."/>
            <person name="Dukaj L."/>
            <person name="Fan L."/>
            <person name="FitzGerald M.G."/>
            <person name="French C."/>
            <person name="Gujja S."/>
            <person name="Hansen K."/>
            <person name="Keifenheim D."/>
            <person name="Levin J.Z."/>
            <person name="Mosher R.A."/>
            <person name="Mueller C.A."/>
            <person name="Pfiffner J."/>
            <person name="Priest M."/>
            <person name="Russ C."/>
            <person name="Smialowska A."/>
            <person name="Swoboda P."/>
            <person name="Sykes S.M."/>
            <person name="Vaughn M."/>
            <person name="Vengrova S."/>
            <person name="Yoder R."/>
            <person name="Zeng Q."/>
            <person name="Allshire R."/>
            <person name="Baulcombe D."/>
            <person name="Birren B.W."/>
            <person name="Brown W."/>
            <person name="Ekwall K."/>
            <person name="Kellis M."/>
            <person name="Leatherwood J."/>
            <person name="Levin H."/>
            <person name="Margalit H."/>
            <person name="Martienssen R."/>
            <person name="Nieduszynski C.A."/>
            <person name="Spatafora J.W."/>
            <person name="Friedman N."/>
            <person name="Dalgaard J.Z."/>
            <person name="Baumann P."/>
            <person name="Niki H."/>
            <person name="Regev A."/>
            <person name="Nusbaum C."/>
        </authorList>
    </citation>
    <scope>NUCLEOTIDE SEQUENCE [LARGE SCALE GENOMIC DNA]</scope>
    <source>
        <strain evidence="2">yFS275 / FY16936</strain>
    </source>
</reference>
<dbReference type="RefSeq" id="XP_002173535.1">
    <property type="nucleotide sequence ID" value="XM_002173499.2"/>
</dbReference>
<dbReference type="eggNOG" id="ENOG502S8SI">
    <property type="taxonomic scope" value="Eukaryota"/>
</dbReference>
<dbReference type="GeneID" id="7049072"/>
<protein>
    <submittedName>
        <fullName evidence="1">Uncharacterized protein</fullName>
    </submittedName>
</protein>
<dbReference type="OMA" id="KRWIFIN"/>
<dbReference type="AlphaFoldDB" id="B6K261"/>
<dbReference type="OrthoDB" id="5596992at2759"/>
<name>B6K261_SCHJY</name>
<organism evidence="1 2">
    <name type="scientific">Schizosaccharomyces japonicus (strain yFS275 / FY16936)</name>
    <name type="common">Fission yeast</name>
    <dbReference type="NCBI Taxonomy" id="402676"/>
    <lineage>
        <taxon>Eukaryota</taxon>
        <taxon>Fungi</taxon>
        <taxon>Dikarya</taxon>
        <taxon>Ascomycota</taxon>
        <taxon>Taphrinomycotina</taxon>
        <taxon>Schizosaccharomycetes</taxon>
        <taxon>Schizosaccharomycetales</taxon>
        <taxon>Schizosaccharomycetaceae</taxon>
        <taxon>Schizosaccharomyces</taxon>
    </lineage>
</organism>
<dbReference type="JaponicusDB" id="SJAG_02327"/>
<evidence type="ECO:0000313" key="1">
    <source>
        <dbReference type="EMBL" id="EEB07242.1"/>
    </source>
</evidence>
<accession>B6K261</accession>
<gene>
    <name evidence="1" type="ORF">SJAG_02327</name>
</gene>
<dbReference type="VEuPathDB" id="FungiDB:SJAG_02327"/>
<evidence type="ECO:0000313" key="2">
    <source>
        <dbReference type="Proteomes" id="UP000001744"/>
    </source>
</evidence>
<proteinExistence type="predicted"/>
<keyword evidence="2" id="KW-1185">Reference proteome</keyword>
<dbReference type="EMBL" id="KE651166">
    <property type="protein sequence ID" value="EEB07242.1"/>
    <property type="molecule type" value="Genomic_DNA"/>
</dbReference>
<dbReference type="Proteomes" id="UP000001744">
    <property type="component" value="Unassembled WGS sequence"/>
</dbReference>